<dbReference type="Gene3D" id="3.40.50.720">
    <property type="entry name" value="NAD(P)-binding Rossmann-like Domain"/>
    <property type="match status" value="1"/>
</dbReference>
<dbReference type="PANTHER" id="PTHR43000">
    <property type="entry name" value="DTDP-D-GLUCOSE 4,6-DEHYDRATASE-RELATED"/>
    <property type="match status" value="1"/>
</dbReference>
<evidence type="ECO:0000313" key="3">
    <source>
        <dbReference type="EMBL" id="SVE13206.1"/>
    </source>
</evidence>
<feature type="domain" description="NAD-dependent epimerase/dehydratase" evidence="2">
    <location>
        <begin position="5"/>
        <end position="238"/>
    </location>
</feature>
<comment type="similarity">
    <text evidence="1">Belongs to the NAD(P)-dependent epimerase/dehydratase family.</text>
</comment>
<dbReference type="EMBL" id="UINC01196273">
    <property type="protein sequence ID" value="SVE13206.1"/>
    <property type="molecule type" value="Genomic_DNA"/>
</dbReference>
<organism evidence="3">
    <name type="scientific">marine metagenome</name>
    <dbReference type="NCBI Taxonomy" id="408172"/>
    <lineage>
        <taxon>unclassified sequences</taxon>
        <taxon>metagenomes</taxon>
        <taxon>ecological metagenomes</taxon>
    </lineage>
</organism>
<gene>
    <name evidence="3" type="ORF">METZ01_LOCUS466060</name>
</gene>
<reference evidence="3" key="1">
    <citation type="submission" date="2018-05" db="EMBL/GenBank/DDBJ databases">
        <authorList>
            <person name="Lanie J.A."/>
            <person name="Ng W.-L."/>
            <person name="Kazmierczak K.M."/>
            <person name="Andrzejewski T.M."/>
            <person name="Davidsen T.M."/>
            <person name="Wayne K.J."/>
            <person name="Tettelin H."/>
            <person name="Glass J.I."/>
            <person name="Rusch D."/>
            <person name="Podicherti R."/>
            <person name="Tsui H.-C.T."/>
            <person name="Winkler M.E."/>
        </authorList>
    </citation>
    <scope>NUCLEOTIDE SEQUENCE</scope>
</reference>
<protein>
    <recommendedName>
        <fullName evidence="2">NAD-dependent epimerase/dehydratase domain-containing protein</fullName>
    </recommendedName>
</protein>
<dbReference type="Pfam" id="PF01370">
    <property type="entry name" value="Epimerase"/>
    <property type="match status" value="1"/>
</dbReference>
<evidence type="ECO:0000256" key="1">
    <source>
        <dbReference type="ARBA" id="ARBA00007637"/>
    </source>
</evidence>
<sequence length="245" mass="26339">MARYLVPGGAGFIGSHLCTRLCAEGHDVRALDDLSSGHRSNLDGVDVDLIVGDLRDRDALESATDGADFVLHHAAIASVQFSVEHPLEEQDVNVVGTLRLLEAARAAGVKRVVFAASAAAYGEDETVPKQESMRAQPISPYGLSKVTGEHYCRVWSHVFGLETVCLRYFNIFGPRQDPNSPYSGVISIFARIMLDGRIPSIHGDGEQSRDFTFVDNVVDANMGACAVSSTAGEIYNIGCARAITI</sequence>
<evidence type="ECO:0000259" key="2">
    <source>
        <dbReference type="Pfam" id="PF01370"/>
    </source>
</evidence>
<dbReference type="SUPFAM" id="SSF51735">
    <property type="entry name" value="NAD(P)-binding Rossmann-fold domains"/>
    <property type="match status" value="1"/>
</dbReference>
<dbReference type="InterPro" id="IPR036291">
    <property type="entry name" value="NAD(P)-bd_dom_sf"/>
</dbReference>
<dbReference type="InterPro" id="IPR001509">
    <property type="entry name" value="Epimerase_deHydtase"/>
</dbReference>
<accession>A0A383AZ61</accession>
<feature type="non-terminal residue" evidence="3">
    <location>
        <position position="245"/>
    </location>
</feature>
<proteinExistence type="inferred from homology"/>
<dbReference type="Gene3D" id="3.90.25.10">
    <property type="entry name" value="UDP-galactose 4-epimerase, domain 1"/>
    <property type="match status" value="1"/>
</dbReference>
<dbReference type="AlphaFoldDB" id="A0A383AZ61"/>
<name>A0A383AZ61_9ZZZZ</name>